<dbReference type="eggNOG" id="ENOG50349FP">
    <property type="taxonomic scope" value="Bacteria"/>
</dbReference>
<dbReference type="Proteomes" id="UP000002297">
    <property type="component" value="Chromosome"/>
</dbReference>
<gene>
    <name evidence="1" type="ordered locus">CA2559_03955</name>
</gene>
<name>A3U6L3_CROAH</name>
<dbReference type="GeneID" id="89452582"/>
<reference evidence="1 2" key="1">
    <citation type="journal article" date="2010" name="J. Bacteriol.">
        <title>The complete genome sequence of Croceibacter atlanticus HTCC2559T.</title>
        <authorList>
            <person name="Oh H.M."/>
            <person name="Kang I."/>
            <person name="Ferriera S."/>
            <person name="Giovannoni S.J."/>
            <person name="Cho J.C."/>
        </authorList>
    </citation>
    <scope>NUCLEOTIDE SEQUENCE [LARGE SCALE GENOMIC DNA]</scope>
    <source>
        <strain evidence="2">ATCC BAA-628 / HTCC2559 / KCTC 12090</strain>
    </source>
</reference>
<dbReference type="KEGG" id="cat:CA2559_03955"/>
<keyword evidence="2" id="KW-1185">Reference proteome</keyword>
<evidence type="ECO:0000313" key="2">
    <source>
        <dbReference type="Proteomes" id="UP000002297"/>
    </source>
</evidence>
<accession>A3U6L3</accession>
<protein>
    <submittedName>
        <fullName evidence="1">Uncharacterized protein</fullName>
    </submittedName>
</protein>
<proteinExistence type="predicted"/>
<sequence length="101" mass="11753">MRNTNNNPLHKRQDKDKRFKAQLKQVYTALMAKPMTMKETDVYTGVMRENICRYIGTLREEGRIALVRKRKCTITGYNNVGEYTANPDLFPVSNQLKLPLC</sequence>
<dbReference type="RefSeq" id="WP_013186556.1">
    <property type="nucleotide sequence ID" value="NC_014230.1"/>
</dbReference>
<organism evidence="1 2">
    <name type="scientific">Croceibacter atlanticus (strain ATCC BAA-628 / JCM 21780 / CIP 108009 / IAM 15332 / KCTC 12090 / HTCC2559)</name>
    <dbReference type="NCBI Taxonomy" id="216432"/>
    <lineage>
        <taxon>Bacteria</taxon>
        <taxon>Pseudomonadati</taxon>
        <taxon>Bacteroidota</taxon>
        <taxon>Flavobacteriia</taxon>
        <taxon>Flavobacteriales</taxon>
        <taxon>Flavobacteriaceae</taxon>
        <taxon>Croceibacter</taxon>
    </lineage>
</organism>
<dbReference type="OrthoDB" id="982995at2"/>
<dbReference type="HOGENOM" id="CLU_2286811_0_0_10"/>
<dbReference type="STRING" id="216432.CA2559_03955"/>
<dbReference type="EMBL" id="CP002046">
    <property type="protein sequence ID" value="EAP87880.1"/>
    <property type="molecule type" value="Genomic_DNA"/>
</dbReference>
<dbReference type="AlphaFoldDB" id="A3U6L3"/>
<evidence type="ECO:0000313" key="1">
    <source>
        <dbReference type="EMBL" id="EAP87880.1"/>
    </source>
</evidence>